<dbReference type="InterPro" id="IPR036890">
    <property type="entry name" value="HATPase_C_sf"/>
</dbReference>
<protein>
    <submittedName>
        <fullName evidence="1">Uncharacterized protein</fullName>
    </submittedName>
</protein>
<dbReference type="PANTHER" id="PTHR40448">
    <property type="entry name" value="TWO-COMPONENT SENSOR HISTIDINE KINASE"/>
    <property type="match status" value="1"/>
</dbReference>
<comment type="caution">
    <text evidence="1">The sequence shown here is derived from an EMBL/GenBank/DDBJ whole genome shotgun (WGS) entry which is preliminary data.</text>
</comment>
<name>A0ABN1LPQ9_9CLOT</name>
<dbReference type="Gene3D" id="3.30.565.10">
    <property type="entry name" value="Histidine kinase-like ATPase, C-terminal domain"/>
    <property type="match status" value="1"/>
</dbReference>
<organism evidence="1 2">
    <name type="scientific">Clostridium nitritogenes</name>
    <dbReference type="NCBI Taxonomy" id="83340"/>
    <lineage>
        <taxon>Bacteria</taxon>
        <taxon>Bacillati</taxon>
        <taxon>Bacillota</taxon>
        <taxon>Clostridia</taxon>
        <taxon>Eubacteriales</taxon>
        <taxon>Clostridiaceae</taxon>
        <taxon>Clostridium</taxon>
    </lineage>
</organism>
<dbReference type="RefSeq" id="WP_215635430.1">
    <property type="nucleotide sequence ID" value="NZ_BAAACO010000001.1"/>
</dbReference>
<dbReference type="EMBL" id="BAAACO010000001">
    <property type="protein sequence ID" value="GAA0858594.1"/>
    <property type="molecule type" value="Genomic_DNA"/>
</dbReference>
<gene>
    <name evidence="1" type="ORF">GCM10008916_17090</name>
</gene>
<proteinExistence type="predicted"/>
<evidence type="ECO:0000313" key="1">
    <source>
        <dbReference type="EMBL" id="GAA0858594.1"/>
    </source>
</evidence>
<keyword evidence="2" id="KW-1185">Reference proteome</keyword>
<sequence length="216" mass="25447">MRNIIIIMISTLFIYKIQELLVENKQKNKNIDDFINNIEDEYTEITKVKNNYKKILLYTLKNMKDNDLYGLQKFYYDNIINDENINNINVANIVPIYNIKIPELRSLILSKILLKECSKLSINIICNNNIECICENKVKMIANIGIIIDNAINIALKYKEPDITINFEKTGNNIKIIIINTFKALYERKYSSYEYLKNDSFVEDRHFTQELLIGNQ</sequence>
<dbReference type="Proteomes" id="UP001501764">
    <property type="component" value="Unassembled WGS sequence"/>
</dbReference>
<evidence type="ECO:0000313" key="2">
    <source>
        <dbReference type="Proteomes" id="UP001501764"/>
    </source>
</evidence>
<reference evidence="1 2" key="1">
    <citation type="journal article" date="2019" name="Int. J. Syst. Evol. Microbiol.">
        <title>The Global Catalogue of Microorganisms (GCM) 10K type strain sequencing project: providing services to taxonomists for standard genome sequencing and annotation.</title>
        <authorList>
            <consortium name="The Broad Institute Genomics Platform"/>
            <consortium name="The Broad Institute Genome Sequencing Center for Infectious Disease"/>
            <person name="Wu L."/>
            <person name="Ma J."/>
        </authorList>
    </citation>
    <scope>NUCLEOTIDE SEQUENCE [LARGE SCALE GENOMIC DNA]</scope>
    <source>
        <strain evidence="1 2">JCM 6485</strain>
    </source>
</reference>
<accession>A0ABN1LPQ9</accession>
<dbReference type="PANTHER" id="PTHR40448:SF1">
    <property type="entry name" value="TWO-COMPONENT SENSOR HISTIDINE KINASE"/>
    <property type="match status" value="1"/>
</dbReference>